<dbReference type="InterPro" id="IPR027417">
    <property type="entry name" value="P-loop_NTPase"/>
</dbReference>
<proteinExistence type="predicted"/>
<comment type="caution">
    <text evidence="1">The sequence shown here is derived from an EMBL/GenBank/DDBJ whole genome shotgun (WGS) entry which is preliminary data.</text>
</comment>
<dbReference type="Gene3D" id="3.40.50.300">
    <property type="entry name" value="P-loop containing nucleotide triphosphate hydrolases"/>
    <property type="match status" value="1"/>
</dbReference>
<protein>
    <submittedName>
        <fullName evidence="1">Uncharacterized protein</fullName>
    </submittedName>
</protein>
<dbReference type="RefSeq" id="WP_318785929.1">
    <property type="nucleotide sequence ID" value="NZ_JAWDKC010000019.1"/>
</dbReference>
<gene>
    <name evidence="1" type="ORF">MmiAt1_10880</name>
</gene>
<dbReference type="EMBL" id="JAWDKC010000019">
    <property type="protein sequence ID" value="MDV0445505.1"/>
    <property type="molecule type" value="Genomic_DNA"/>
</dbReference>
<organism evidence="1 2">
    <name type="scientific">Methanimicrococcus hacksteinii</name>
    <dbReference type="NCBI Taxonomy" id="3028293"/>
    <lineage>
        <taxon>Archaea</taxon>
        <taxon>Methanobacteriati</taxon>
        <taxon>Methanobacteriota</taxon>
        <taxon>Stenosarchaea group</taxon>
        <taxon>Methanomicrobia</taxon>
        <taxon>Methanosarcinales</taxon>
        <taxon>Methanosarcinaceae</taxon>
        <taxon>Methanimicrococcus</taxon>
    </lineage>
</organism>
<accession>A0ABU3VQC7</accession>
<name>A0ABU3VQC7_9EURY</name>
<sequence>MASDFTTGIPEFDRLTENRIEGSFLLLTGNDDEGMSSFLAEIERSVGRLAGEENLQKTGCKILKITPENTENWRENGGLFFENKKKMQTEKKPNTANRKEQEAAAEGMPEIIIFAEDLSELFQTDPVSEKHPAKNEKPIVSLVKEIKAETNLPKTKLHPEDIRSLIIGCLHSNILPAQEENRLIHLADSHIDFQMKETGGKFERKLMIYKYKGGSASGNILRYTIENQKLKIENKKRIY</sequence>
<keyword evidence="2" id="KW-1185">Reference proteome</keyword>
<reference evidence="1 2" key="1">
    <citation type="submission" date="2023-06" db="EMBL/GenBank/DDBJ databases">
        <title>Genome sequence of Methanimicrococcus sp. At1.</title>
        <authorList>
            <person name="Protasov E."/>
            <person name="Platt K."/>
            <person name="Poehlein A."/>
            <person name="Daniel R."/>
            <person name="Brune A."/>
        </authorList>
    </citation>
    <scope>NUCLEOTIDE SEQUENCE [LARGE SCALE GENOMIC DNA]</scope>
    <source>
        <strain evidence="1 2">At1</strain>
    </source>
</reference>
<dbReference type="Proteomes" id="UP001272052">
    <property type="component" value="Unassembled WGS sequence"/>
</dbReference>
<evidence type="ECO:0000313" key="2">
    <source>
        <dbReference type="Proteomes" id="UP001272052"/>
    </source>
</evidence>
<evidence type="ECO:0000313" key="1">
    <source>
        <dbReference type="EMBL" id="MDV0445505.1"/>
    </source>
</evidence>